<comment type="caution">
    <text evidence="2">The sequence shown here is derived from an EMBL/GenBank/DDBJ whole genome shotgun (WGS) entry which is preliminary data.</text>
</comment>
<gene>
    <name evidence="2" type="ORF">BDP27DRAFT_1208298</name>
</gene>
<protein>
    <submittedName>
        <fullName evidence="2">Uncharacterized protein</fullName>
    </submittedName>
</protein>
<feature type="region of interest" description="Disordered" evidence="1">
    <location>
        <begin position="31"/>
        <end position="69"/>
    </location>
</feature>
<dbReference type="Proteomes" id="UP000772434">
    <property type="component" value="Unassembled WGS sequence"/>
</dbReference>
<name>A0A9P5Q9Y2_9AGAR</name>
<dbReference type="AlphaFoldDB" id="A0A9P5Q9Y2"/>
<organism evidence="2 3">
    <name type="scientific">Rhodocollybia butyracea</name>
    <dbReference type="NCBI Taxonomy" id="206335"/>
    <lineage>
        <taxon>Eukaryota</taxon>
        <taxon>Fungi</taxon>
        <taxon>Dikarya</taxon>
        <taxon>Basidiomycota</taxon>
        <taxon>Agaricomycotina</taxon>
        <taxon>Agaricomycetes</taxon>
        <taxon>Agaricomycetidae</taxon>
        <taxon>Agaricales</taxon>
        <taxon>Marasmiineae</taxon>
        <taxon>Omphalotaceae</taxon>
        <taxon>Rhodocollybia</taxon>
    </lineage>
</organism>
<feature type="non-terminal residue" evidence="2">
    <location>
        <position position="133"/>
    </location>
</feature>
<feature type="compositionally biased region" description="Pro residues" evidence="1">
    <location>
        <begin position="32"/>
        <end position="51"/>
    </location>
</feature>
<accession>A0A9P5Q9Y2</accession>
<evidence type="ECO:0000313" key="3">
    <source>
        <dbReference type="Proteomes" id="UP000772434"/>
    </source>
</evidence>
<keyword evidence="3" id="KW-1185">Reference proteome</keyword>
<proteinExistence type="predicted"/>
<reference evidence="2" key="1">
    <citation type="submission" date="2020-11" db="EMBL/GenBank/DDBJ databases">
        <authorList>
            <consortium name="DOE Joint Genome Institute"/>
            <person name="Ahrendt S."/>
            <person name="Riley R."/>
            <person name="Andreopoulos W."/>
            <person name="Labutti K."/>
            <person name="Pangilinan J."/>
            <person name="Ruiz-Duenas F.J."/>
            <person name="Barrasa J.M."/>
            <person name="Sanchez-Garcia M."/>
            <person name="Camarero S."/>
            <person name="Miyauchi S."/>
            <person name="Serrano A."/>
            <person name="Linde D."/>
            <person name="Babiker R."/>
            <person name="Drula E."/>
            <person name="Ayuso-Fernandez I."/>
            <person name="Pacheco R."/>
            <person name="Padilla G."/>
            <person name="Ferreira P."/>
            <person name="Barriuso J."/>
            <person name="Kellner H."/>
            <person name="Castanera R."/>
            <person name="Alfaro M."/>
            <person name="Ramirez L."/>
            <person name="Pisabarro A.G."/>
            <person name="Kuo A."/>
            <person name="Tritt A."/>
            <person name="Lipzen A."/>
            <person name="He G."/>
            <person name="Yan M."/>
            <person name="Ng V."/>
            <person name="Cullen D."/>
            <person name="Martin F."/>
            <person name="Rosso M.-N."/>
            <person name="Henrissat B."/>
            <person name="Hibbett D."/>
            <person name="Martinez A.T."/>
            <person name="Grigoriev I.V."/>
        </authorList>
    </citation>
    <scope>NUCLEOTIDE SEQUENCE</scope>
    <source>
        <strain evidence="2">AH 40177</strain>
    </source>
</reference>
<evidence type="ECO:0000256" key="1">
    <source>
        <dbReference type="SAM" id="MobiDB-lite"/>
    </source>
</evidence>
<evidence type="ECO:0000313" key="2">
    <source>
        <dbReference type="EMBL" id="KAF9077814.1"/>
    </source>
</evidence>
<dbReference type="EMBL" id="JADNRY010000003">
    <property type="protein sequence ID" value="KAF9077814.1"/>
    <property type="molecule type" value="Genomic_DNA"/>
</dbReference>
<sequence length="133" mass="14651">MNSFPPLIPVPVASKSDAEEKLEEKFATLFQPPTPRASPVPFSPIFRPPPRPVEDIQHQTSHSPDSEFGPFISVPAFEDPLGPALSINAPSSSRPIHVKNPSLSFFDSFAQEAKAANERNKRGVMDELLFEDN</sequence>
<dbReference type="OrthoDB" id="26679at2759"/>